<dbReference type="Proteomes" id="UP000030403">
    <property type="component" value="Unassembled WGS sequence"/>
</dbReference>
<evidence type="ECO:0000313" key="3">
    <source>
        <dbReference type="Proteomes" id="UP000030403"/>
    </source>
</evidence>
<keyword evidence="1" id="KW-0446">Lipid-binding</keyword>
<gene>
    <name evidence="2" type="ORF">N783_02450</name>
</gene>
<dbReference type="EMBL" id="AVPF01000010">
    <property type="protein sequence ID" value="KGX90025.1"/>
    <property type="molecule type" value="Genomic_DNA"/>
</dbReference>
<dbReference type="InterPro" id="IPR003797">
    <property type="entry name" value="DegV"/>
</dbReference>
<dbReference type="GO" id="GO:0008289">
    <property type="term" value="F:lipid binding"/>
    <property type="evidence" value="ECO:0007669"/>
    <property type="project" value="UniProtKB-KW"/>
</dbReference>
<dbReference type="eggNOG" id="COG1307">
    <property type="taxonomic scope" value="Bacteria"/>
</dbReference>
<organism evidence="2 3">
    <name type="scientific">Pontibacillus marinus BH030004 = DSM 16465</name>
    <dbReference type="NCBI Taxonomy" id="1385511"/>
    <lineage>
        <taxon>Bacteria</taxon>
        <taxon>Bacillati</taxon>
        <taxon>Bacillota</taxon>
        <taxon>Bacilli</taxon>
        <taxon>Bacillales</taxon>
        <taxon>Bacillaceae</taxon>
        <taxon>Pontibacillus</taxon>
    </lineage>
</organism>
<sequence length="283" mass="31469">MRRIILSTESGADLPGDLAEKYDIQVVPMHIIMDGKDYLDGYLPVQDIYDYYGRTKKIPSTTSTNAHEYQEFFANIRENFPDCIIVHIGYTSKASSSFQNAVIAAEEFEDIFLIDALNVTGGLAAVVLYAAKVLKKEPGIEPEHLVEKIEAIVPKSRLAFIPGSLEFLKAGGRVSNMASLIGTMLKIKPCIELKDGKLMSTKKYRGKMSGATEKLLIDYLNEFNIDRKQLYFIYSKGLDEKIKQRMNEVGKENGFHNIRWIQAGGMISTHSGAGGFGVAGLEQ</sequence>
<evidence type="ECO:0008006" key="4">
    <source>
        <dbReference type="Google" id="ProtNLM"/>
    </source>
</evidence>
<dbReference type="RefSeq" id="WP_027446326.1">
    <property type="nucleotide sequence ID" value="NZ_AULJ01000033.1"/>
</dbReference>
<accession>A0A0A5GG08</accession>
<evidence type="ECO:0000313" key="2">
    <source>
        <dbReference type="EMBL" id="KGX90025.1"/>
    </source>
</evidence>
<dbReference type="SUPFAM" id="SSF82549">
    <property type="entry name" value="DAK1/DegV-like"/>
    <property type="match status" value="1"/>
</dbReference>
<dbReference type="PROSITE" id="PS51482">
    <property type="entry name" value="DEGV"/>
    <property type="match status" value="1"/>
</dbReference>
<dbReference type="InterPro" id="IPR050270">
    <property type="entry name" value="DegV_domain_contain"/>
</dbReference>
<keyword evidence="3" id="KW-1185">Reference proteome</keyword>
<name>A0A0A5GG08_9BACI</name>
<dbReference type="NCBIfam" id="TIGR00762">
    <property type="entry name" value="DegV"/>
    <property type="match status" value="1"/>
</dbReference>
<dbReference type="Pfam" id="PF02645">
    <property type="entry name" value="DegV"/>
    <property type="match status" value="1"/>
</dbReference>
<dbReference type="AlphaFoldDB" id="A0A0A5GG08"/>
<protein>
    <recommendedName>
        <fullName evidence="4">DegV family protein</fullName>
    </recommendedName>
</protein>
<comment type="caution">
    <text evidence="2">The sequence shown here is derived from an EMBL/GenBank/DDBJ whole genome shotgun (WGS) entry which is preliminary data.</text>
</comment>
<reference evidence="2 3" key="1">
    <citation type="submission" date="2013-08" db="EMBL/GenBank/DDBJ databases">
        <authorList>
            <person name="Huang J."/>
            <person name="Wang G."/>
        </authorList>
    </citation>
    <scope>NUCLEOTIDE SEQUENCE [LARGE SCALE GENOMIC DNA]</scope>
    <source>
        <strain evidence="2 3">BH030004</strain>
    </source>
</reference>
<dbReference type="PANTHER" id="PTHR33434:SF2">
    <property type="entry name" value="FATTY ACID-BINDING PROTEIN TM_1468"/>
    <property type="match status" value="1"/>
</dbReference>
<dbReference type="Gene3D" id="3.30.1180.10">
    <property type="match status" value="1"/>
</dbReference>
<evidence type="ECO:0000256" key="1">
    <source>
        <dbReference type="ARBA" id="ARBA00023121"/>
    </source>
</evidence>
<dbReference type="InterPro" id="IPR043168">
    <property type="entry name" value="DegV_C"/>
</dbReference>
<dbReference type="Gene3D" id="3.40.50.10170">
    <property type="match status" value="1"/>
</dbReference>
<dbReference type="PANTHER" id="PTHR33434">
    <property type="entry name" value="DEGV DOMAIN-CONTAINING PROTEIN DR_1986-RELATED"/>
    <property type="match status" value="1"/>
</dbReference>
<dbReference type="OrthoDB" id="9781230at2"/>
<proteinExistence type="predicted"/>